<comment type="caution">
    <text evidence="10">The sequence shown here is derived from an EMBL/GenBank/DDBJ whole genome shotgun (WGS) entry which is preliminary data.</text>
</comment>
<keyword evidence="6 8" id="KW-1133">Transmembrane helix</keyword>
<keyword evidence="5 8" id="KW-0812">Transmembrane</keyword>
<dbReference type="Gene3D" id="1.20.1720.10">
    <property type="entry name" value="Multidrug resistance protein D"/>
    <property type="match status" value="1"/>
</dbReference>
<feature type="transmembrane region" description="Helical" evidence="8">
    <location>
        <begin position="240"/>
        <end position="258"/>
    </location>
</feature>
<evidence type="ECO:0000259" key="9">
    <source>
        <dbReference type="PROSITE" id="PS50850"/>
    </source>
</evidence>
<feature type="transmembrane region" description="Helical" evidence="8">
    <location>
        <begin position="207"/>
        <end position="234"/>
    </location>
</feature>
<dbReference type="GO" id="GO:1990961">
    <property type="term" value="P:xenobiotic detoxification by transmembrane export across the plasma membrane"/>
    <property type="evidence" value="ECO:0007669"/>
    <property type="project" value="InterPro"/>
</dbReference>
<protein>
    <submittedName>
        <fullName evidence="10">Multidrug effflux MFS transporter</fullName>
    </submittedName>
</protein>
<dbReference type="PANTHER" id="PTHR23502:SF132">
    <property type="entry name" value="POLYAMINE TRANSPORTER 2-RELATED"/>
    <property type="match status" value="1"/>
</dbReference>
<evidence type="ECO:0000256" key="2">
    <source>
        <dbReference type="ARBA" id="ARBA00006236"/>
    </source>
</evidence>
<dbReference type="SUPFAM" id="SSF103473">
    <property type="entry name" value="MFS general substrate transporter"/>
    <property type="match status" value="1"/>
</dbReference>
<dbReference type="AlphaFoldDB" id="A0A9D1H0C4"/>
<dbReference type="GO" id="GO:0015385">
    <property type="term" value="F:sodium:proton antiporter activity"/>
    <property type="evidence" value="ECO:0007669"/>
    <property type="project" value="TreeGrafter"/>
</dbReference>
<comment type="subcellular location">
    <subcellularLocation>
        <location evidence="1">Cell membrane</location>
        <topology evidence="1">Multi-pass membrane protein</topology>
    </subcellularLocation>
</comment>
<dbReference type="CDD" id="cd17320">
    <property type="entry name" value="MFS_MdfA_MDR_like"/>
    <property type="match status" value="1"/>
</dbReference>
<organism evidence="10 11">
    <name type="scientific">Candidatus Avipropionibacterium avicola</name>
    <dbReference type="NCBI Taxonomy" id="2840701"/>
    <lineage>
        <taxon>Bacteria</taxon>
        <taxon>Bacillati</taxon>
        <taxon>Actinomycetota</taxon>
        <taxon>Actinomycetes</taxon>
        <taxon>Propionibacteriales</taxon>
        <taxon>Propionibacteriaceae</taxon>
        <taxon>Propionibacteriaceae incertae sedis</taxon>
        <taxon>Candidatus Avipropionibacterium</taxon>
    </lineage>
</organism>
<dbReference type="EMBL" id="DVLP01000408">
    <property type="protein sequence ID" value="HIT76692.1"/>
    <property type="molecule type" value="Genomic_DNA"/>
</dbReference>
<dbReference type="GO" id="GO:0005886">
    <property type="term" value="C:plasma membrane"/>
    <property type="evidence" value="ECO:0007669"/>
    <property type="project" value="UniProtKB-SubCell"/>
</dbReference>
<comment type="similarity">
    <text evidence="2">Belongs to the major facilitator superfamily. Bcr/CmlA family.</text>
</comment>
<feature type="transmembrane region" description="Helical" evidence="8">
    <location>
        <begin position="154"/>
        <end position="174"/>
    </location>
</feature>
<accession>A0A9D1H0C4</accession>
<evidence type="ECO:0000256" key="7">
    <source>
        <dbReference type="ARBA" id="ARBA00023136"/>
    </source>
</evidence>
<feature type="transmembrane region" description="Helical" evidence="8">
    <location>
        <begin position="270"/>
        <end position="291"/>
    </location>
</feature>
<evidence type="ECO:0000313" key="11">
    <source>
        <dbReference type="Proteomes" id="UP000886842"/>
    </source>
</evidence>
<dbReference type="Proteomes" id="UP000886842">
    <property type="component" value="Unassembled WGS sequence"/>
</dbReference>
<evidence type="ECO:0000256" key="5">
    <source>
        <dbReference type="ARBA" id="ARBA00022692"/>
    </source>
</evidence>
<evidence type="ECO:0000256" key="3">
    <source>
        <dbReference type="ARBA" id="ARBA00022448"/>
    </source>
</evidence>
<keyword evidence="7 8" id="KW-0472">Membrane</keyword>
<keyword evidence="3" id="KW-0813">Transport</keyword>
<feature type="transmembrane region" description="Helical" evidence="8">
    <location>
        <begin position="66"/>
        <end position="85"/>
    </location>
</feature>
<sequence length="389" mass="41058">MLVLAFLAMFGPFTIDTVFPGFEHIGTEFGVGTTELQQITSVYLVSFAVMSLLHGPISDAVGRKPVIIVGTLAYAAASIGCALAGDLGVLLIFRALQGFAAGSGQIISRAMIRDMYEGPAAQKMMAQVMMIFSVAPAIAPIIGGWLLRLGHWQIIFWFLAAFGVAMCLSTAAVLPETHPRSERRPLRIAPLIGGLVEVARSGRFLRLALASSFTFAGQFLYIAAAPIFVVSLLGKGDQDFWIFFVPMIAGMMVGAFLNSRLSGIVAASRLTAVGIVIAVSAGILNVSLSLLPGAPMLPWAVVGPSLLALGAALCFPILQLEMLDLFPHQRGSAASMQSFIQLLLNAALAGVVAPLVTGTVLQLAAASLGFLVTGSALWLWHRRGLRHNG</sequence>
<name>A0A9D1H0C4_9ACTN</name>
<feature type="transmembrane region" description="Helical" evidence="8">
    <location>
        <begin position="297"/>
        <end position="318"/>
    </location>
</feature>
<evidence type="ECO:0000256" key="4">
    <source>
        <dbReference type="ARBA" id="ARBA00022475"/>
    </source>
</evidence>
<evidence type="ECO:0000256" key="1">
    <source>
        <dbReference type="ARBA" id="ARBA00004651"/>
    </source>
</evidence>
<feature type="transmembrane region" description="Helical" evidence="8">
    <location>
        <begin position="124"/>
        <end position="148"/>
    </location>
</feature>
<dbReference type="PROSITE" id="PS50850">
    <property type="entry name" value="MFS"/>
    <property type="match status" value="1"/>
</dbReference>
<dbReference type="Pfam" id="PF07690">
    <property type="entry name" value="MFS_1"/>
    <property type="match status" value="1"/>
</dbReference>
<feature type="transmembrane region" description="Helical" evidence="8">
    <location>
        <begin position="363"/>
        <end position="380"/>
    </location>
</feature>
<evidence type="ECO:0000256" key="8">
    <source>
        <dbReference type="SAM" id="Phobius"/>
    </source>
</evidence>
<keyword evidence="4" id="KW-1003">Cell membrane</keyword>
<gene>
    <name evidence="10" type="ORF">IAA98_14005</name>
</gene>
<reference evidence="10" key="1">
    <citation type="submission" date="2020-10" db="EMBL/GenBank/DDBJ databases">
        <authorList>
            <person name="Gilroy R."/>
        </authorList>
    </citation>
    <scope>NUCLEOTIDE SEQUENCE</scope>
    <source>
        <strain evidence="10">ChiGjej1B1-24693</strain>
    </source>
</reference>
<dbReference type="GO" id="GO:0042910">
    <property type="term" value="F:xenobiotic transmembrane transporter activity"/>
    <property type="evidence" value="ECO:0007669"/>
    <property type="project" value="InterPro"/>
</dbReference>
<dbReference type="PANTHER" id="PTHR23502">
    <property type="entry name" value="MAJOR FACILITATOR SUPERFAMILY"/>
    <property type="match status" value="1"/>
</dbReference>
<proteinExistence type="inferred from homology"/>
<dbReference type="InterPro" id="IPR036259">
    <property type="entry name" value="MFS_trans_sf"/>
</dbReference>
<feature type="transmembrane region" description="Helical" evidence="8">
    <location>
        <begin position="339"/>
        <end position="357"/>
    </location>
</feature>
<reference evidence="10" key="2">
    <citation type="journal article" date="2021" name="PeerJ">
        <title>Extensive microbial diversity within the chicken gut microbiome revealed by metagenomics and culture.</title>
        <authorList>
            <person name="Gilroy R."/>
            <person name="Ravi A."/>
            <person name="Getino M."/>
            <person name="Pursley I."/>
            <person name="Horton D.L."/>
            <person name="Alikhan N.F."/>
            <person name="Baker D."/>
            <person name="Gharbi K."/>
            <person name="Hall N."/>
            <person name="Watson M."/>
            <person name="Adriaenssens E.M."/>
            <person name="Foster-Nyarko E."/>
            <person name="Jarju S."/>
            <person name="Secka A."/>
            <person name="Antonio M."/>
            <person name="Oren A."/>
            <person name="Chaudhuri R.R."/>
            <person name="La Ragione R."/>
            <person name="Hildebrand F."/>
            <person name="Pallen M.J."/>
        </authorList>
    </citation>
    <scope>NUCLEOTIDE SEQUENCE</scope>
    <source>
        <strain evidence="10">ChiGjej1B1-24693</strain>
    </source>
</reference>
<evidence type="ECO:0000313" key="10">
    <source>
        <dbReference type="EMBL" id="HIT76692.1"/>
    </source>
</evidence>
<feature type="domain" description="Major facilitator superfamily (MFS) profile" evidence="9">
    <location>
        <begin position="1"/>
        <end position="389"/>
    </location>
</feature>
<dbReference type="NCBIfam" id="TIGR00710">
    <property type="entry name" value="efflux_Bcr_CflA"/>
    <property type="match status" value="1"/>
</dbReference>
<evidence type="ECO:0000256" key="6">
    <source>
        <dbReference type="ARBA" id="ARBA00022989"/>
    </source>
</evidence>
<dbReference type="InterPro" id="IPR011701">
    <property type="entry name" value="MFS"/>
</dbReference>
<dbReference type="InterPro" id="IPR020846">
    <property type="entry name" value="MFS_dom"/>
</dbReference>
<dbReference type="InterPro" id="IPR004812">
    <property type="entry name" value="Efflux_drug-R_Bcr/CmlA"/>
</dbReference>